<dbReference type="AlphaFoldDB" id="C1E0Z4"/>
<dbReference type="GeneID" id="8242019"/>
<reference evidence="2 3" key="1">
    <citation type="journal article" date="2009" name="Science">
        <title>Green evolution and dynamic adaptations revealed by genomes of the marine picoeukaryotes Micromonas.</title>
        <authorList>
            <person name="Worden A.Z."/>
            <person name="Lee J.H."/>
            <person name="Mock T."/>
            <person name="Rouze P."/>
            <person name="Simmons M.P."/>
            <person name="Aerts A.L."/>
            <person name="Allen A.E."/>
            <person name="Cuvelier M.L."/>
            <person name="Derelle E."/>
            <person name="Everett M.V."/>
            <person name="Foulon E."/>
            <person name="Grimwood J."/>
            <person name="Gundlach H."/>
            <person name="Henrissat B."/>
            <person name="Napoli C."/>
            <person name="McDonald S.M."/>
            <person name="Parker M.S."/>
            <person name="Rombauts S."/>
            <person name="Salamov A."/>
            <person name="Von Dassow P."/>
            <person name="Badger J.H."/>
            <person name="Coutinho P.M."/>
            <person name="Demir E."/>
            <person name="Dubchak I."/>
            <person name="Gentemann C."/>
            <person name="Eikrem W."/>
            <person name="Gready J.E."/>
            <person name="John U."/>
            <person name="Lanier W."/>
            <person name="Lindquist E.A."/>
            <person name="Lucas S."/>
            <person name="Mayer K.F."/>
            <person name="Moreau H."/>
            <person name="Not F."/>
            <person name="Otillar R."/>
            <person name="Panaud O."/>
            <person name="Pangilinan J."/>
            <person name="Paulsen I."/>
            <person name="Piegu B."/>
            <person name="Poliakov A."/>
            <person name="Robbens S."/>
            <person name="Schmutz J."/>
            <person name="Toulza E."/>
            <person name="Wyss T."/>
            <person name="Zelensky A."/>
            <person name="Zhou K."/>
            <person name="Armbrust E.V."/>
            <person name="Bhattacharya D."/>
            <person name="Goodenough U.W."/>
            <person name="Van de Peer Y."/>
            <person name="Grigoriev I.V."/>
        </authorList>
    </citation>
    <scope>NUCLEOTIDE SEQUENCE [LARGE SCALE GENOMIC DNA]</scope>
    <source>
        <strain evidence="3">RCC299 / NOUM17</strain>
    </source>
</reference>
<accession>C1E0Z4</accession>
<organism evidence="2 3">
    <name type="scientific">Micromonas commoda (strain RCC299 / NOUM17 / CCMP2709)</name>
    <name type="common">Picoplanktonic green alga</name>
    <dbReference type="NCBI Taxonomy" id="296587"/>
    <lineage>
        <taxon>Eukaryota</taxon>
        <taxon>Viridiplantae</taxon>
        <taxon>Chlorophyta</taxon>
        <taxon>Mamiellophyceae</taxon>
        <taxon>Mamiellales</taxon>
        <taxon>Mamiellaceae</taxon>
        <taxon>Micromonas</taxon>
    </lineage>
</organism>
<evidence type="ECO:0000313" key="3">
    <source>
        <dbReference type="Proteomes" id="UP000002009"/>
    </source>
</evidence>
<protein>
    <recommendedName>
        <fullName evidence="4">Sfi1 spindle body domain-containing protein</fullName>
    </recommendedName>
</protein>
<evidence type="ECO:0000256" key="1">
    <source>
        <dbReference type="SAM" id="MobiDB-lite"/>
    </source>
</evidence>
<dbReference type="InParanoid" id="C1E0Z4"/>
<evidence type="ECO:0008006" key="4">
    <source>
        <dbReference type="Google" id="ProtNLM"/>
    </source>
</evidence>
<dbReference type="RefSeq" id="XP_002500384.1">
    <property type="nucleotide sequence ID" value="XM_002500338.1"/>
</dbReference>
<keyword evidence="3" id="KW-1185">Reference proteome</keyword>
<evidence type="ECO:0000313" key="2">
    <source>
        <dbReference type="EMBL" id="ACO61642.1"/>
    </source>
</evidence>
<dbReference type="Proteomes" id="UP000002009">
    <property type="component" value="Chromosome 3"/>
</dbReference>
<feature type="region of interest" description="Disordered" evidence="1">
    <location>
        <begin position="456"/>
        <end position="492"/>
    </location>
</feature>
<sequence length="718" mass="79519">MVSGGEYQDVLVDALRGALGRDRPPRPPPVPDDVKSVGVQTPAAVQNPGGLSGTDDGIPRGVCPACRRAPANWRACGECQRICADGGSSGGGDDDDDDVRPSRTLASCLRRSKSRCLFRTWRRRVLSCAEERRDVEKATRHRSGVIFRTWREARRAVRVREHAHAKASTFHRRRALKSKLAAWRVHARRVRHLTDLTRSRHQEKVVHGALNAYVRVRRLAPAWRAWWRFHVTCDVARDRAEQLGEANVHNFFLVAAAFGKWRTSILHTRRARTERVAADVDAKTAQLVERERALDELTGAIIREHVDRTDVELKRALRNEESVLEKLRLMELELRRKDVVIEGREAQIATLTEDARAFEATLARRAVEASRAEREIIVAEHEREVAWLRAAVERAFEECVWYRKRYGAVDRDDDLHAFLVRIAGKDRAREMLPRGARLPWVESFAPERDQLATRLGGPKQRRAGPVGSRVLGGVPRVPRHGRWGGAHPTHPVTAPWYPSSTLRAGGGSSVGGGSFPGFGKGVGGSRAGLRASDRAWEAHRRGFVLASAASNARDFAASKLAIDVRGDATEHAAATPRRSVEHEVQYTVEIPPSAAKTADSRPTPTRKSLLDEEESPDREKAWNDEARTSADDVSVRSEREKAASVMSVAASMLDFDGEDDKDSASAAVCSDDSDDDLFAARVKPSVRVKPAIAAAAKGGDDSDDDDDDWMFRGKGVKA</sequence>
<feature type="region of interest" description="Disordered" evidence="1">
    <location>
        <begin position="569"/>
        <end position="638"/>
    </location>
</feature>
<feature type="region of interest" description="Disordered" evidence="1">
    <location>
        <begin position="694"/>
        <end position="718"/>
    </location>
</feature>
<gene>
    <name evidence="2" type="ORF">MICPUN_56690</name>
</gene>
<name>C1E0Z4_MICCC</name>
<dbReference type="EMBL" id="CP001324">
    <property type="protein sequence ID" value="ACO61642.1"/>
    <property type="molecule type" value="Genomic_DNA"/>
</dbReference>
<dbReference type="KEGG" id="mis:MICPUN_56690"/>
<proteinExistence type="predicted"/>
<feature type="region of interest" description="Disordered" evidence="1">
    <location>
        <begin position="17"/>
        <end position="36"/>
    </location>
</feature>
<feature type="compositionally biased region" description="Basic and acidic residues" evidence="1">
    <location>
        <begin position="617"/>
        <end position="638"/>
    </location>
</feature>